<evidence type="ECO:0000256" key="2">
    <source>
        <dbReference type="ARBA" id="ARBA00023157"/>
    </source>
</evidence>
<keyword evidence="2" id="KW-1015">Disulfide bond</keyword>
<comment type="caution">
    <text evidence="5">The sequence shown here is derived from an EMBL/GenBank/DDBJ whole genome shotgun (WGS) entry which is preliminary data.</text>
</comment>
<dbReference type="PANTHER" id="PTHR33630">
    <property type="entry name" value="CUTINASE RV1984C-RELATED-RELATED"/>
    <property type="match status" value="1"/>
</dbReference>
<feature type="chain" id="PRO_5034168413" description="Acetylxylan esterase" evidence="4">
    <location>
        <begin position="19"/>
        <end position="295"/>
    </location>
</feature>
<feature type="signal peptide" evidence="4">
    <location>
        <begin position="1"/>
        <end position="18"/>
    </location>
</feature>
<keyword evidence="6" id="KW-1185">Reference proteome</keyword>
<dbReference type="AlphaFoldDB" id="A0A8H4UHB9"/>
<feature type="region of interest" description="Disordered" evidence="3">
    <location>
        <begin position="247"/>
        <end position="267"/>
    </location>
</feature>
<evidence type="ECO:0000256" key="3">
    <source>
        <dbReference type="SAM" id="MobiDB-lite"/>
    </source>
</evidence>
<evidence type="ECO:0008006" key="7">
    <source>
        <dbReference type="Google" id="ProtNLM"/>
    </source>
</evidence>
<evidence type="ECO:0000313" key="5">
    <source>
        <dbReference type="EMBL" id="KAF4976368.1"/>
    </source>
</evidence>
<keyword evidence="4" id="KW-0732">Signal</keyword>
<reference evidence="5" key="1">
    <citation type="journal article" date="2020" name="BMC Genomics">
        <title>Correction to: Identification and distribution of gene clusters required for synthesis of sphingolipid metabolism inhibitors in diverse species of the filamentous fungus Fusarium.</title>
        <authorList>
            <person name="Kim H.S."/>
            <person name="Lohmar J.M."/>
            <person name="Busman M."/>
            <person name="Brown D.W."/>
            <person name="Naumann T.A."/>
            <person name="Divon H.H."/>
            <person name="Lysoe E."/>
            <person name="Uhlig S."/>
            <person name="Proctor R.H."/>
        </authorList>
    </citation>
    <scope>NUCLEOTIDE SEQUENCE</scope>
    <source>
        <strain evidence="5">NRRL 22465</strain>
    </source>
</reference>
<dbReference type="OrthoDB" id="2586582at2759"/>
<dbReference type="GO" id="GO:0052689">
    <property type="term" value="F:carboxylic ester hydrolase activity"/>
    <property type="evidence" value="ECO:0007669"/>
    <property type="project" value="UniProtKB-ARBA"/>
</dbReference>
<sequence>MRLHALPTAALFAASALAQNSKDVKCADGLYMVVARGTGEDKGTGITGEIAKDVADRVKGSIVNPLDYPATFQDPDYQDSETDGVRIMTDVLTNYHRSCPDGKIAVLGYSQGGQIATDTFCGGTGDGFAENKPLSTDVVQDSVVAIIMFGDPSHVANASYNLGTSKKDGIFPRDNIKMCEDDYSDIIRSYCDTGDTYCDRGDDEDVHGEYVSRYGDDVADFLVKQYEDAMKGSAGSTATTSAVTATSTASSASETGGAAATTTPVTTPANAAGGLTPALLFAAVPLMLAMSEMFF</sequence>
<gene>
    <name evidence="5" type="ORF">FZEAL_6944</name>
</gene>
<evidence type="ECO:0000313" key="6">
    <source>
        <dbReference type="Proteomes" id="UP000635477"/>
    </source>
</evidence>
<accession>A0A8H4UHB9</accession>
<dbReference type="Pfam" id="PF01083">
    <property type="entry name" value="Cutinase"/>
    <property type="match status" value="1"/>
</dbReference>
<dbReference type="SUPFAM" id="SSF53474">
    <property type="entry name" value="alpha/beta-Hydrolases"/>
    <property type="match status" value="1"/>
</dbReference>
<dbReference type="SMART" id="SM01110">
    <property type="entry name" value="Cutinase"/>
    <property type="match status" value="1"/>
</dbReference>
<reference evidence="5" key="2">
    <citation type="submission" date="2020-05" db="EMBL/GenBank/DDBJ databases">
        <authorList>
            <person name="Kim H.-S."/>
            <person name="Proctor R.H."/>
            <person name="Brown D.W."/>
        </authorList>
    </citation>
    <scope>NUCLEOTIDE SEQUENCE</scope>
    <source>
        <strain evidence="5">NRRL 22465</strain>
    </source>
</reference>
<evidence type="ECO:0000256" key="1">
    <source>
        <dbReference type="ARBA" id="ARBA00022801"/>
    </source>
</evidence>
<dbReference type="Gene3D" id="3.40.50.1820">
    <property type="entry name" value="alpha/beta hydrolase"/>
    <property type="match status" value="1"/>
</dbReference>
<evidence type="ECO:0000256" key="4">
    <source>
        <dbReference type="SAM" id="SignalP"/>
    </source>
</evidence>
<dbReference type="EMBL" id="JABEYC010000545">
    <property type="protein sequence ID" value="KAF4976368.1"/>
    <property type="molecule type" value="Genomic_DNA"/>
</dbReference>
<keyword evidence="1" id="KW-0378">Hydrolase</keyword>
<organism evidence="5 6">
    <name type="scientific">Fusarium zealandicum</name>
    <dbReference type="NCBI Taxonomy" id="1053134"/>
    <lineage>
        <taxon>Eukaryota</taxon>
        <taxon>Fungi</taxon>
        <taxon>Dikarya</taxon>
        <taxon>Ascomycota</taxon>
        <taxon>Pezizomycotina</taxon>
        <taxon>Sordariomycetes</taxon>
        <taxon>Hypocreomycetidae</taxon>
        <taxon>Hypocreales</taxon>
        <taxon>Nectriaceae</taxon>
        <taxon>Fusarium</taxon>
        <taxon>Fusarium staphyleae species complex</taxon>
    </lineage>
</organism>
<dbReference type="InterPro" id="IPR029058">
    <property type="entry name" value="AB_hydrolase_fold"/>
</dbReference>
<name>A0A8H4UHB9_9HYPO</name>
<dbReference type="InterPro" id="IPR000675">
    <property type="entry name" value="Cutinase/axe"/>
</dbReference>
<protein>
    <recommendedName>
        <fullName evidence="7">Acetylxylan esterase</fullName>
    </recommendedName>
</protein>
<dbReference type="PANTHER" id="PTHR33630:SF9">
    <property type="entry name" value="CUTINASE 4"/>
    <property type="match status" value="1"/>
</dbReference>
<proteinExistence type="predicted"/>
<dbReference type="Proteomes" id="UP000635477">
    <property type="component" value="Unassembled WGS sequence"/>
</dbReference>